<evidence type="ECO:0000256" key="8">
    <source>
        <dbReference type="ARBA" id="ARBA00023128"/>
    </source>
</evidence>
<keyword evidence="7 12" id="KW-1133">Transmembrane helix</keyword>
<dbReference type="GO" id="GO:0000422">
    <property type="term" value="P:autophagy of mitochondrion"/>
    <property type="evidence" value="ECO:0007669"/>
    <property type="project" value="TreeGrafter"/>
</dbReference>
<dbReference type="OrthoDB" id="421154at2759"/>
<evidence type="ECO:0000256" key="9">
    <source>
        <dbReference type="ARBA" id="ARBA00023136"/>
    </source>
</evidence>
<dbReference type="GO" id="GO:0000266">
    <property type="term" value="P:mitochondrial fission"/>
    <property type="evidence" value="ECO:0007669"/>
    <property type="project" value="UniProtKB-UniRule"/>
</dbReference>
<dbReference type="CDD" id="cd12212">
    <property type="entry name" value="Fis1"/>
    <property type="match status" value="1"/>
</dbReference>
<dbReference type="PIRSF" id="PIRSF008835">
    <property type="entry name" value="TPR_repeat_11_Fis1"/>
    <property type="match status" value="1"/>
</dbReference>
<dbReference type="RefSeq" id="XP_018335647.1">
    <property type="nucleotide sequence ID" value="XM_018480145.2"/>
</dbReference>
<keyword evidence="8 11" id="KW-0496">Mitochondrion</keyword>
<evidence type="ECO:0000256" key="5">
    <source>
        <dbReference type="ARBA" id="ARBA00022703"/>
    </source>
</evidence>
<organism evidence="13 14">
    <name type="scientific">Agrilus planipennis</name>
    <name type="common">Emerald ash borer</name>
    <name type="synonym">Agrilus marcopoli</name>
    <dbReference type="NCBI Taxonomy" id="224129"/>
    <lineage>
        <taxon>Eukaryota</taxon>
        <taxon>Metazoa</taxon>
        <taxon>Ecdysozoa</taxon>
        <taxon>Arthropoda</taxon>
        <taxon>Hexapoda</taxon>
        <taxon>Insecta</taxon>
        <taxon>Pterygota</taxon>
        <taxon>Neoptera</taxon>
        <taxon>Endopterygota</taxon>
        <taxon>Coleoptera</taxon>
        <taxon>Polyphaga</taxon>
        <taxon>Elateriformia</taxon>
        <taxon>Buprestoidea</taxon>
        <taxon>Buprestidae</taxon>
        <taxon>Agrilinae</taxon>
        <taxon>Agrilus</taxon>
    </lineage>
</organism>
<dbReference type="FunFam" id="1.25.40.10:FF:000147">
    <property type="entry name" value="Mitochondrial fission 1 protein"/>
    <property type="match status" value="1"/>
</dbReference>
<gene>
    <name evidence="14" type="primary">LOC108744402</name>
</gene>
<keyword evidence="4 12" id="KW-0812">Transmembrane</keyword>
<keyword evidence="5" id="KW-0053">Apoptosis</keyword>
<dbReference type="STRING" id="224129.A0A1W4XS76"/>
<evidence type="ECO:0000256" key="1">
    <source>
        <dbReference type="ARBA" id="ARBA00004549"/>
    </source>
</evidence>
<dbReference type="GeneID" id="108744402"/>
<keyword evidence="6 11" id="KW-1000">Mitochondrion outer membrane</keyword>
<dbReference type="InterPro" id="IPR033745">
    <property type="entry name" value="Fis1_cytosol"/>
</dbReference>
<dbReference type="AlphaFoldDB" id="A0A1W4XS76"/>
<dbReference type="GO" id="GO:0005741">
    <property type="term" value="C:mitochondrial outer membrane"/>
    <property type="evidence" value="ECO:0007669"/>
    <property type="project" value="UniProtKB-SubCell"/>
</dbReference>
<dbReference type="KEGG" id="apln:108744402"/>
<dbReference type="GO" id="GO:0016559">
    <property type="term" value="P:peroxisome fission"/>
    <property type="evidence" value="ECO:0007669"/>
    <property type="project" value="TreeGrafter"/>
</dbReference>
<evidence type="ECO:0000256" key="12">
    <source>
        <dbReference type="SAM" id="Phobius"/>
    </source>
</evidence>
<dbReference type="InParanoid" id="A0A1W4XS76"/>
<dbReference type="Proteomes" id="UP000192223">
    <property type="component" value="Unplaced"/>
</dbReference>
<proteinExistence type="inferred from homology"/>
<name>A0A1W4XS76_AGRPL</name>
<evidence type="ECO:0000256" key="3">
    <source>
        <dbReference type="ARBA" id="ARBA00008937"/>
    </source>
</evidence>
<sequence>MNDLLNEVVSPEDLQKFENIYHQQLYKNDVTPKAQFEYAWCLVRSKYPVDIKKGLVLLQELFTTHEEGKRDYLFYLALGNARLKQYRQALNFLNAFLNIEPNNSQVIGLKNVIEKKMTQEGLKGIAITGGAIVALGAVVSLGISLLGAAKK</sequence>
<dbReference type="FunCoup" id="A0A1W4XS76">
    <property type="interactions" value="1127"/>
</dbReference>
<comment type="similarity">
    <text evidence="3 11">Belongs to the FIS1 family.</text>
</comment>
<evidence type="ECO:0000256" key="2">
    <source>
        <dbReference type="ARBA" id="ARBA00004572"/>
    </source>
</evidence>
<dbReference type="PANTHER" id="PTHR13247">
    <property type="entry name" value="TETRATRICOPEPTIDE REPEAT PROTEIN 11 TPR REPEAT PROTEIN 11"/>
    <property type="match status" value="1"/>
</dbReference>
<dbReference type="GO" id="GO:0043653">
    <property type="term" value="P:mitochondrial fragmentation involved in apoptotic process"/>
    <property type="evidence" value="ECO:0007669"/>
    <property type="project" value="TreeGrafter"/>
</dbReference>
<evidence type="ECO:0000256" key="7">
    <source>
        <dbReference type="ARBA" id="ARBA00022989"/>
    </source>
</evidence>
<feature type="transmembrane region" description="Helical" evidence="12">
    <location>
        <begin position="125"/>
        <end position="149"/>
    </location>
</feature>
<dbReference type="InterPro" id="IPR028058">
    <property type="entry name" value="Fis1_TPR_N"/>
</dbReference>
<dbReference type="SUPFAM" id="SSF48452">
    <property type="entry name" value="TPR-like"/>
    <property type="match status" value="1"/>
</dbReference>
<evidence type="ECO:0000256" key="4">
    <source>
        <dbReference type="ARBA" id="ARBA00022692"/>
    </source>
</evidence>
<evidence type="ECO:0000313" key="14">
    <source>
        <dbReference type="RefSeq" id="XP_018335647.1"/>
    </source>
</evidence>
<keyword evidence="13" id="KW-1185">Reference proteome</keyword>
<evidence type="ECO:0000256" key="6">
    <source>
        <dbReference type="ARBA" id="ARBA00022787"/>
    </source>
</evidence>
<dbReference type="InterPro" id="IPR028061">
    <property type="entry name" value="Fis1_TPR_C"/>
</dbReference>
<dbReference type="Pfam" id="PF14852">
    <property type="entry name" value="Fis1_TPR_N"/>
    <property type="match status" value="1"/>
</dbReference>
<dbReference type="InterPro" id="IPR011990">
    <property type="entry name" value="TPR-like_helical_dom_sf"/>
</dbReference>
<reference evidence="14" key="1">
    <citation type="submission" date="2025-08" db="UniProtKB">
        <authorList>
            <consortium name="RefSeq"/>
        </authorList>
    </citation>
    <scope>IDENTIFICATION</scope>
    <source>
        <tissue evidence="14">Entire body</tissue>
    </source>
</reference>
<accession>A0A1W4XS76</accession>
<comment type="domain">
    <text evidence="11">The C-terminus is required for mitochondrial localization, while the N-terminus is necessary for mitochondrial fission.</text>
</comment>
<dbReference type="CTD" id="51024"/>
<evidence type="ECO:0000256" key="10">
    <source>
        <dbReference type="ARBA" id="ARBA00023140"/>
    </source>
</evidence>
<comment type="function">
    <text evidence="11">Involved in the fragmentation of the mitochondrial network and its perinuclear clustering.</text>
</comment>
<protein>
    <recommendedName>
        <fullName evidence="11">Mitochondrial fission 1 protein</fullName>
    </recommendedName>
</protein>
<dbReference type="PANTHER" id="PTHR13247:SF0">
    <property type="entry name" value="MITOCHONDRIAL FISSION 1 PROTEIN"/>
    <property type="match status" value="1"/>
</dbReference>
<evidence type="ECO:0000313" key="13">
    <source>
        <dbReference type="Proteomes" id="UP000192223"/>
    </source>
</evidence>
<comment type="subcellular location">
    <subcellularLocation>
        <location evidence="2">Mitochondrion outer membrane</location>
        <topology evidence="2">Single-pass membrane protein</topology>
    </subcellularLocation>
    <subcellularLocation>
        <location evidence="1">Peroxisome membrane</location>
        <topology evidence="1">Single-pass membrane protein</topology>
    </subcellularLocation>
</comment>
<dbReference type="GO" id="GO:0005778">
    <property type="term" value="C:peroxisomal membrane"/>
    <property type="evidence" value="ECO:0007669"/>
    <property type="project" value="UniProtKB-SubCell"/>
</dbReference>
<keyword evidence="9 11" id="KW-0472">Membrane</keyword>
<keyword evidence="10" id="KW-0576">Peroxisome</keyword>
<dbReference type="Gene3D" id="1.25.40.10">
    <property type="entry name" value="Tetratricopeptide repeat domain"/>
    <property type="match status" value="1"/>
</dbReference>
<dbReference type="Pfam" id="PF14853">
    <property type="entry name" value="Fis1_TPR_C"/>
    <property type="match status" value="1"/>
</dbReference>
<dbReference type="InterPro" id="IPR016543">
    <property type="entry name" value="Fis1"/>
</dbReference>
<evidence type="ECO:0000256" key="11">
    <source>
        <dbReference type="PIRNR" id="PIRNR008835"/>
    </source>
</evidence>